<dbReference type="AlphaFoldDB" id="A0AAN6DRR2"/>
<dbReference type="SUPFAM" id="SSF51735">
    <property type="entry name" value="NAD(P)-binding Rossmann-fold domains"/>
    <property type="match status" value="1"/>
</dbReference>
<dbReference type="Pfam" id="PF00106">
    <property type="entry name" value="adh_short"/>
    <property type="match status" value="1"/>
</dbReference>
<evidence type="ECO:0000256" key="2">
    <source>
        <dbReference type="ARBA" id="ARBA00023002"/>
    </source>
</evidence>
<dbReference type="PANTHER" id="PTHR44229">
    <property type="entry name" value="15-HYDROXYPROSTAGLANDIN DEHYDROGENASE [NAD(+)]"/>
    <property type="match status" value="1"/>
</dbReference>
<accession>A0AAN6DRR2</accession>
<gene>
    <name evidence="3" type="ORF">EDD36DRAFT_295721</name>
</gene>
<evidence type="ECO:0000313" key="4">
    <source>
        <dbReference type="Proteomes" id="UP001203852"/>
    </source>
</evidence>
<dbReference type="InterPro" id="IPR036291">
    <property type="entry name" value="NAD(P)-bd_dom_sf"/>
</dbReference>
<keyword evidence="2" id="KW-0560">Oxidoreductase</keyword>
<keyword evidence="4" id="KW-1185">Reference proteome</keyword>
<sequence length="285" mass="30877">MSKTSAKVATLTGAASGMGEALARDLVSKDWHVACLDVQKQAGEALVAELGNSCIFIQCDIADYDQQAKAYTEVWDKYGRLDALLANAGIVDKSSIYILDWRGKDEIPPKPNTACTDIDYKAILYGVQLAIHFMRKNPTPGGQIIATSSIAAVHPHPSYPEYCGAKAAVVNLALCIEPILRMKENISINVVLPGIVPTKIIPQSMIDAVSSECLTPASTIVSAYNHFLDNPTVSGQVVECSTDKHFFLPRPELANGRFTKRAITVWDPLFKMLHHEGSGLPDAIP</sequence>
<comment type="similarity">
    <text evidence="1">Belongs to the short-chain dehydrogenases/reductases (SDR) family.</text>
</comment>
<dbReference type="Proteomes" id="UP001203852">
    <property type="component" value="Unassembled WGS sequence"/>
</dbReference>
<reference evidence="3" key="1">
    <citation type="journal article" date="2022" name="bioRxiv">
        <title>Deciphering the potential niche of two novel black yeast fungi from a biological soil crust based on their genomes, phenotypes, and melanin regulation.</title>
        <authorList>
            <consortium name="DOE Joint Genome Institute"/>
            <person name="Carr E.C."/>
            <person name="Barton Q."/>
            <person name="Grambo S."/>
            <person name="Sullivan M."/>
            <person name="Renfro C.M."/>
            <person name="Kuo A."/>
            <person name="Pangilinan J."/>
            <person name="Lipzen A."/>
            <person name="Keymanesh K."/>
            <person name="Savage E."/>
            <person name="Barry K."/>
            <person name="Grigoriev I.V."/>
            <person name="Riekhof W.R."/>
            <person name="Harris S.S."/>
        </authorList>
    </citation>
    <scope>NUCLEOTIDE SEQUENCE</scope>
    <source>
        <strain evidence="3">JF 03-4F</strain>
    </source>
</reference>
<evidence type="ECO:0000256" key="1">
    <source>
        <dbReference type="ARBA" id="ARBA00006484"/>
    </source>
</evidence>
<dbReference type="GO" id="GO:0005737">
    <property type="term" value="C:cytoplasm"/>
    <property type="evidence" value="ECO:0007669"/>
    <property type="project" value="TreeGrafter"/>
</dbReference>
<dbReference type="EMBL" id="MU404356">
    <property type="protein sequence ID" value="KAI1611655.1"/>
    <property type="molecule type" value="Genomic_DNA"/>
</dbReference>
<evidence type="ECO:0000313" key="3">
    <source>
        <dbReference type="EMBL" id="KAI1611655.1"/>
    </source>
</evidence>
<organism evidence="3 4">
    <name type="scientific">Exophiala viscosa</name>
    <dbReference type="NCBI Taxonomy" id="2486360"/>
    <lineage>
        <taxon>Eukaryota</taxon>
        <taxon>Fungi</taxon>
        <taxon>Dikarya</taxon>
        <taxon>Ascomycota</taxon>
        <taxon>Pezizomycotina</taxon>
        <taxon>Eurotiomycetes</taxon>
        <taxon>Chaetothyriomycetidae</taxon>
        <taxon>Chaetothyriales</taxon>
        <taxon>Herpotrichiellaceae</taxon>
        <taxon>Exophiala</taxon>
    </lineage>
</organism>
<name>A0AAN6DRR2_9EURO</name>
<comment type="caution">
    <text evidence="3">The sequence shown here is derived from an EMBL/GenBank/DDBJ whole genome shotgun (WGS) entry which is preliminary data.</text>
</comment>
<dbReference type="InterPro" id="IPR002347">
    <property type="entry name" value="SDR_fam"/>
</dbReference>
<protein>
    <submittedName>
        <fullName evidence="3">15-hydroxyprostaglandin dehydrogenase</fullName>
    </submittedName>
</protein>
<dbReference type="PANTHER" id="PTHR44229:SF4">
    <property type="entry name" value="15-HYDROXYPROSTAGLANDIN DEHYDROGENASE [NAD(+)]"/>
    <property type="match status" value="1"/>
</dbReference>
<dbReference type="GO" id="GO:0016491">
    <property type="term" value="F:oxidoreductase activity"/>
    <property type="evidence" value="ECO:0007669"/>
    <property type="project" value="UniProtKB-KW"/>
</dbReference>
<proteinExistence type="inferred from homology"/>
<dbReference type="PRINTS" id="PR00081">
    <property type="entry name" value="GDHRDH"/>
</dbReference>
<dbReference type="Gene3D" id="3.40.50.720">
    <property type="entry name" value="NAD(P)-binding Rossmann-like Domain"/>
    <property type="match status" value="1"/>
</dbReference>